<evidence type="ECO:0000256" key="3">
    <source>
        <dbReference type="ARBA" id="ARBA00023211"/>
    </source>
</evidence>
<name>A0ABD0TVJ4_DENTH</name>
<gene>
    <name evidence="7" type="ORF">M5K25_028109</name>
</gene>
<evidence type="ECO:0000313" key="7">
    <source>
        <dbReference type="EMBL" id="KAL0903711.1"/>
    </source>
</evidence>
<dbReference type="GO" id="GO:0046872">
    <property type="term" value="F:metal ion binding"/>
    <property type="evidence" value="ECO:0007669"/>
    <property type="project" value="UniProtKB-KW"/>
</dbReference>
<evidence type="ECO:0000256" key="5">
    <source>
        <dbReference type="ARBA" id="ARBA00023295"/>
    </source>
</evidence>
<protein>
    <submittedName>
        <fullName evidence="7">Uncharacterized protein</fullName>
    </submittedName>
</protein>
<evidence type="ECO:0000256" key="4">
    <source>
        <dbReference type="ARBA" id="ARBA00023239"/>
    </source>
</evidence>
<dbReference type="InterPro" id="IPR007342">
    <property type="entry name" value="PsuG"/>
</dbReference>
<dbReference type="GO" id="GO:0016829">
    <property type="term" value="F:lyase activity"/>
    <property type="evidence" value="ECO:0007669"/>
    <property type="project" value="UniProtKB-KW"/>
</dbReference>
<keyword evidence="5" id="KW-0326">Glycosidase</keyword>
<dbReference type="Pfam" id="PF04227">
    <property type="entry name" value="Indigoidine_A"/>
    <property type="match status" value="1"/>
</dbReference>
<feature type="compositionally biased region" description="Basic and acidic residues" evidence="6">
    <location>
        <begin position="250"/>
        <end position="267"/>
    </location>
</feature>
<dbReference type="AlphaFoldDB" id="A0ABD0TVJ4"/>
<dbReference type="EMBL" id="JANQDX010000020">
    <property type="protein sequence ID" value="KAL0903711.1"/>
    <property type="molecule type" value="Genomic_DNA"/>
</dbReference>
<dbReference type="InterPro" id="IPR022830">
    <property type="entry name" value="Indigdn_synthA-like"/>
</dbReference>
<feature type="region of interest" description="Disordered" evidence="6">
    <location>
        <begin position="250"/>
        <end position="279"/>
    </location>
</feature>
<sequence length="279" mass="29579">MLMTGREDEALSADANLNVRLGSGMLIAVPIPKEHAAYGHFIESAITRALKEANDKQVTGNAATPFLLSRVNELTGGASLAASILFLIILQTEDIALVKNNAYIGAKIAVALASLRRSSLILRRTMNARPQEEKGWEGAWGSDGVGSRRQCAAAGVVAGVGLPGLAGRRSLGWPSVWSAKKGRREGGSLILRRTLNARPQEEKGWEGAWGSDGVGSRRQCAAAGVVAGVGLPGLAGRRSLGWPSIKFSIEHPLPDKERASPQERGCQEDDLVDSANEKK</sequence>
<keyword evidence="2" id="KW-0378">Hydrolase</keyword>
<evidence type="ECO:0000313" key="8">
    <source>
        <dbReference type="Proteomes" id="UP001552299"/>
    </source>
</evidence>
<dbReference type="SUPFAM" id="SSF110581">
    <property type="entry name" value="Indigoidine synthase A-like"/>
    <property type="match status" value="1"/>
</dbReference>
<comment type="caution">
    <text evidence="7">The sequence shown here is derived from an EMBL/GenBank/DDBJ whole genome shotgun (WGS) entry which is preliminary data.</text>
</comment>
<evidence type="ECO:0000256" key="1">
    <source>
        <dbReference type="ARBA" id="ARBA00022723"/>
    </source>
</evidence>
<evidence type="ECO:0000256" key="6">
    <source>
        <dbReference type="SAM" id="MobiDB-lite"/>
    </source>
</evidence>
<accession>A0ABD0TVJ4</accession>
<dbReference type="GO" id="GO:0016798">
    <property type="term" value="F:hydrolase activity, acting on glycosyl bonds"/>
    <property type="evidence" value="ECO:0007669"/>
    <property type="project" value="UniProtKB-KW"/>
</dbReference>
<dbReference type="Proteomes" id="UP001552299">
    <property type="component" value="Unassembled WGS sequence"/>
</dbReference>
<dbReference type="Gene3D" id="3.40.1790.10">
    <property type="entry name" value="Indigoidine synthase domain"/>
    <property type="match status" value="1"/>
</dbReference>
<keyword evidence="1" id="KW-0479">Metal-binding</keyword>
<reference evidence="7 8" key="1">
    <citation type="journal article" date="2024" name="Plant Biotechnol. J.">
        <title>Dendrobium thyrsiflorum genome and its molecular insights into genes involved in important horticultural traits.</title>
        <authorList>
            <person name="Chen B."/>
            <person name="Wang J.Y."/>
            <person name="Zheng P.J."/>
            <person name="Li K.L."/>
            <person name="Liang Y.M."/>
            <person name="Chen X.F."/>
            <person name="Zhang C."/>
            <person name="Zhao X."/>
            <person name="He X."/>
            <person name="Zhang G.Q."/>
            <person name="Liu Z.J."/>
            <person name="Xu Q."/>
        </authorList>
    </citation>
    <scope>NUCLEOTIDE SEQUENCE [LARGE SCALE GENOMIC DNA]</scope>
    <source>
        <strain evidence="7">GZMU011</strain>
    </source>
</reference>
<keyword evidence="3" id="KW-0464">Manganese</keyword>
<keyword evidence="8" id="KW-1185">Reference proteome</keyword>
<keyword evidence="4" id="KW-0456">Lyase</keyword>
<dbReference type="PANTHER" id="PTHR42909">
    <property type="entry name" value="ZGC:136858"/>
    <property type="match status" value="1"/>
</dbReference>
<evidence type="ECO:0000256" key="2">
    <source>
        <dbReference type="ARBA" id="ARBA00022801"/>
    </source>
</evidence>
<proteinExistence type="predicted"/>
<organism evidence="7 8">
    <name type="scientific">Dendrobium thyrsiflorum</name>
    <name type="common">Pinecone-like raceme dendrobium</name>
    <name type="synonym">Orchid</name>
    <dbReference type="NCBI Taxonomy" id="117978"/>
    <lineage>
        <taxon>Eukaryota</taxon>
        <taxon>Viridiplantae</taxon>
        <taxon>Streptophyta</taxon>
        <taxon>Embryophyta</taxon>
        <taxon>Tracheophyta</taxon>
        <taxon>Spermatophyta</taxon>
        <taxon>Magnoliopsida</taxon>
        <taxon>Liliopsida</taxon>
        <taxon>Asparagales</taxon>
        <taxon>Orchidaceae</taxon>
        <taxon>Epidendroideae</taxon>
        <taxon>Malaxideae</taxon>
        <taxon>Dendrobiinae</taxon>
        <taxon>Dendrobium</taxon>
    </lineage>
</organism>
<dbReference type="PANTHER" id="PTHR42909:SF1">
    <property type="entry name" value="CARBOHYDRATE KINASE PFKB DOMAIN-CONTAINING PROTEIN"/>
    <property type="match status" value="1"/>
</dbReference>